<sequence length="417" mass="45482">MNRKRPALPATILTLNPGGNSLKAEFVECRASQQYAFEGRTLLSVSIEGIGKASEISILKGKEKTSTEAISAGSYEQAASSFLKWCDNRSHSGEHAELSDVGAVAIRVVHGGRDFVEPALMDQHVIDRITQFEKLSPLHNQSSIEVLAPVCCQFPGVPVYAVFDTAFHHTMPDHASLYAIPPDLAERHQIRRYGFHGISHRYLLERYAHLAGKVPEECSIVSTHLESGCSLTAIEKGRSVDNTMGLTPLEGMMMGTRSGDIDPSIVALLMREEHMAVDDVMTLLNRKSGLLGVSGDSLDTRILMKEYESNPRAKLAMDMFAYRVRKAAGSFVAALGSVDAIVFGGGIAENGPFLRRVVCEGLSGFGLKLDHKANEELIDQEGLLSTSGSPLKAWVIPTQEGLQMAHECVRKMSMKDQ</sequence>
<keyword evidence="5" id="KW-0460">Magnesium</keyword>
<dbReference type="Proteomes" id="UP000264702">
    <property type="component" value="Unassembled WGS sequence"/>
</dbReference>
<dbReference type="Gene3D" id="3.30.420.40">
    <property type="match status" value="2"/>
</dbReference>
<gene>
    <name evidence="5" type="primary">ackA</name>
    <name evidence="7" type="ORF">D0Y96_07350</name>
</gene>
<evidence type="ECO:0000256" key="1">
    <source>
        <dbReference type="ARBA" id="ARBA00022679"/>
    </source>
</evidence>
<dbReference type="NCBIfam" id="TIGR00016">
    <property type="entry name" value="ackA"/>
    <property type="match status" value="1"/>
</dbReference>
<dbReference type="EMBL" id="QVQT01000002">
    <property type="protein sequence ID" value="RFU17907.1"/>
    <property type="molecule type" value="Genomic_DNA"/>
</dbReference>
<protein>
    <recommendedName>
        <fullName evidence="5">Acetate kinase</fullName>
        <ecNumber evidence="5">2.7.2.1</ecNumber>
    </recommendedName>
    <alternativeName>
        <fullName evidence="5">Acetokinase</fullName>
    </alternativeName>
</protein>
<dbReference type="GO" id="GO:0006085">
    <property type="term" value="P:acetyl-CoA biosynthetic process"/>
    <property type="evidence" value="ECO:0007669"/>
    <property type="project" value="UniProtKB-UniRule"/>
</dbReference>
<proteinExistence type="inferred from homology"/>
<dbReference type="GO" id="GO:0008776">
    <property type="term" value="F:acetate kinase activity"/>
    <property type="evidence" value="ECO:0007669"/>
    <property type="project" value="UniProtKB-UniRule"/>
</dbReference>
<dbReference type="EC" id="2.7.2.1" evidence="5"/>
<feature type="binding site" evidence="5">
    <location>
        <position position="23"/>
    </location>
    <ligand>
        <name>ATP</name>
        <dbReference type="ChEBI" id="CHEBI:30616"/>
    </ligand>
</feature>
<dbReference type="SUPFAM" id="SSF53067">
    <property type="entry name" value="Actin-like ATPase domain"/>
    <property type="match status" value="2"/>
</dbReference>
<evidence type="ECO:0000256" key="4">
    <source>
        <dbReference type="ARBA" id="ARBA00022840"/>
    </source>
</evidence>
<dbReference type="PANTHER" id="PTHR21060">
    <property type="entry name" value="ACETATE KINASE"/>
    <property type="match status" value="1"/>
</dbReference>
<feature type="binding site" evidence="5">
    <location>
        <position position="16"/>
    </location>
    <ligand>
        <name>Mg(2+)</name>
        <dbReference type="ChEBI" id="CHEBI:18420"/>
    </ligand>
</feature>
<evidence type="ECO:0000256" key="6">
    <source>
        <dbReference type="RuleBase" id="RU003835"/>
    </source>
</evidence>
<dbReference type="HAMAP" id="MF_00020">
    <property type="entry name" value="Acetate_kinase"/>
    <property type="match status" value="1"/>
</dbReference>
<dbReference type="GO" id="GO:0006083">
    <property type="term" value="P:acetate metabolic process"/>
    <property type="evidence" value="ECO:0007669"/>
    <property type="project" value="TreeGrafter"/>
</dbReference>
<accession>A0A372ISJ1</accession>
<feature type="binding site" evidence="5">
    <location>
        <position position="400"/>
    </location>
    <ligand>
        <name>Mg(2+)</name>
        <dbReference type="ChEBI" id="CHEBI:18420"/>
    </ligand>
</feature>
<dbReference type="InterPro" id="IPR043129">
    <property type="entry name" value="ATPase_NBD"/>
</dbReference>
<comment type="similarity">
    <text evidence="5 6">Belongs to the acetokinase family.</text>
</comment>
<feature type="binding site" evidence="5">
    <location>
        <position position="107"/>
    </location>
    <ligand>
        <name>substrate</name>
    </ligand>
</feature>
<feature type="binding site" evidence="5">
    <location>
        <begin position="299"/>
        <end position="301"/>
    </location>
    <ligand>
        <name>ATP</name>
        <dbReference type="ChEBI" id="CHEBI:30616"/>
    </ligand>
</feature>
<comment type="subcellular location">
    <subcellularLocation>
        <location evidence="5">Cytoplasm</location>
    </subcellularLocation>
</comment>
<comment type="pathway">
    <text evidence="5">Metabolic intermediate biosynthesis; acetyl-CoA biosynthesis; acetyl-CoA from acetate: step 1/2.</text>
</comment>
<dbReference type="PIRSF" id="PIRSF000722">
    <property type="entry name" value="Acetate_prop_kin"/>
    <property type="match status" value="1"/>
</dbReference>
<comment type="caution">
    <text evidence="7">The sequence shown here is derived from an EMBL/GenBank/DDBJ whole genome shotgun (WGS) entry which is preliminary data.</text>
</comment>
<evidence type="ECO:0000313" key="7">
    <source>
        <dbReference type="EMBL" id="RFU17907.1"/>
    </source>
</evidence>
<keyword evidence="3 5" id="KW-0418">Kinase</keyword>
<feature type="site" description="Transition state stabilizer" evidence="5">
    <location>
        <position position="257"/>
    </location>
</feature>
<dbReference type="PRINTS" id="PR00471">
    <property type="entry name" value="ACETATEKNASE"/>
</dbReference>
<dbReference type="GO" id="GO:0000287">
    <property type="term" value="F:magnesium ion binding"/>
    <property type="evidence" value="ECO:0007669"/>
    <property type="project" value="UniProtKB-UniRule"/>
</dbReference>
<dbReference type="InterPro" id="IPR000890">
    <property type="entry name" value="Aliphatic_acid_kin_short-chain"/>
</dbReference>
<name>A0A372ISJ1_9BACT</name>
<comment type="subunit">
    <text evidence="5">Homodimer.</text>
</comment>
<dbReference type="GO" id="GO:0005737">
    <property type="term" value="C:cytoplasm"/>
    <property type="evidence" value="ECO:0007669"/>
    <property type="project" value="UniProtKB-SubCell"/>
</dbReference>
<evidence type="ECO:0000313" key="8">
    <source>
        <dbReference type="Proteomes" id="UP000264702"/>
    </source>
</evidence>
<feature type="active site" description="Proton donor/acceptor" evidence="5">
    <location>
        <position position="164"/>
    </location>
</feature>
<feature type="site" description="Transition state stabilizer" evidence="5">
    <location>
        <position position="196"/>
    </location>
</feature>
<dbReference type="UniPathway" id="UPA00340">
    <property type="reaction ID" value="UER00458"/>
</dbReference>
<dbReference type="GO" id="GO:0005524">
    <property type="term" value="F:ATP binding"/>
    <property type="evidence" value="ECO:0007669"/>
    <property type="project" value="UniProtKB-KW"/>
</dbReference>
<evidence type="ECO:0000256" key="5">
    <source>
        <dbReference type="HAMAP-Rule" id="MF_00020"/>
    </source>
</evidence>
<comment type="cofactor">
    <cofactor evidence="5">
        <name>Mg(2+)</name>
        <dbReference type="ChEBI" id="CHEBI:18420"/>
    </cofactor>
    <cofactor evidence="5">
        <name>Mn(2+)</name>
        <dbReference type="ChEBI" id="CHEBI:29035"/>
    </cofactor>
    <text evidence="5">Mg(2+). Can also accept Mn(2+).</text>
</comment>
<dbReference type="PANTHER" id="PTHR21060:SF15">
    <property type="entry name" value="ACETATE KINASE-RELATED"/>
    <property type="match status" value="1"/>
</dbReference>
<comment type="catalytic activity">
    <reaction evidence="5">
        <text>acetate + ATP = acetyl phosphate + ADP</text>
        <dbReference type="Rhea" id="RHEA:11352"/>
        <dbReference type="ChEBI" id="CHEBI:22191"/>
        <dbReference type="ChEBI" id="CHEBI:30089"/>
        <dbReference type="ChEBI" id="CHEBI:30616"/>
        <dbReference type="ChEBI" id="CHEBI:456216"/>
        <dbReference type="EC" id="2.7.2.1"/>
    </reaction>
</comment>
<dbReference type="InterPro" id="IPR004372">
    <property type="entry name" value="Ac/propionate_kinase"/>
</dbReference>
<keyword evidence="5" id="KW-0479">Metal-binding</keyword>
<organism evidence="7 8">
    <name type="scientific">Paracidobacterium acidisoli</name>
    <dbReference type="NCBI Taxonomy" id="2303751"/>
    <lineage>
        <taxon>Bacteria</taxon>
        <taxon>Pseudomonadati</taxon>
        <taxon>Acidobacteriota</taxon>
        <taxon>Terriglobia</taxon>
        <taxon>Terriglobales</taxon>
        <taxon>Acidobacteriaceae</taxon>
        <taxon>Paracidobacterium</taxon>
    </lineage>
</organism>
<comment type="caution">
    <text evidence="5">Lacks conserved residue(s) required for the propagation of feature annotation.</text>
</comment>
<keyword evidence="5" id="KW-0963">Cytoplasm</keyword>
<keyword evidence="4 5" id="KW-0067">ATP-binding</keyword>
<keyword evidence="2 5" id="KW-0547">Nucleotide-binding</keyword>
<reference evidence="7 8" key="1">
    <citation type="submission" date="2018-08" db="EMBL/GenBank/DDBJ databases">
        <title>Acidipila sp. 4G-K13, an acidobacterium isolated from forest soil.</title>
        <authorList>
            <person name="Gao Z.-H."/>
            <person name="Qiu L.-H."/>
        </authorList>
    </citation>
    <scope>NUCLEOTIDE SEQUENCE [LARGE SCALE GENOMIC DNA]</scope>
    <source>
        <strain evidence="7 8">4G-K13</strain>
    </source>
</reference>
<comment type="function">
    <text evidence="5">Catalyzes the formation of acetyl phosphate from acetate and ATP. Can also catalyze the reverse reaction.</text>
</comment>
<evidence type="ECO:0000256" key="2">
    <source>
        <dbReference type="ARBA" id="ARBA00022741"/>
    </source>
</evidence>
<dbReference type="AlphaFoldDB" id="A0A372ISJ1"/>
<dbReference type="Pfam" id="PF00871">
    <property type="entry name" value="Acetate_kinase"/>
    <property type="match status" value="1"/>
</dbReference>
<keyword evidence="8" id="KW-1185">Reference proteome</keyword>
<keyword evidence="1 5" id="KW-0808">Transferase</keyword>
<evidence type="ECO:0000256" key="3">
    <source>
        <dbReference type="ARBA" id="ARBA00022777"/>
    </source>
</evidence>